<reference evidence="1" key="1">
    <citation type="journal article" date="2020" name="Nature">
        <title>Giant virus diversity and host interactions through global metagenomics.</title>
        <authorList>
            <person name="Schulz F."/>
            <person name="Roux S."/>
            <person name="Paez-Espino D."/>
            <person name="Jungbluth S."/>
            <person name="Walsh D.A."/>
            <person name="Denef V.J."/>
            <person name="McMahon K.D."/>
            <person name="Konstantinidis K.T."/>
            <person name="Eloe-Fadrosh E.A."/>
            <person name="Kyrpides N.C."/>
            <person name="Woyke T."/>
        </authorList>
    </citation>
    <scope>NUCLEOTIDE SEQUENCE</scope>
    <source>
        <strain evidence="1">GVMAG-M-3300023174-107</strain>
    </source>
</reference>
<dbReference type="AlphaFoldDB" id="A0A6C0D133"/>
<organism evidence="1">
    <name type="scientific">viral metagenome</name>
    <dbReference type="NCBI Taxonomy" id="1070528"/>
    <lineage>
        <taxon>unclassified sequences</taxon>
        <taxon>metagenomes</taxon>
        <taxon>organismal metagenomes</taxon>
    </lineage>
</organism>
<accession>A0A6C0D133</accession>
<dbReference type="EMBL" id="MN739521">
    <property type="protein sequence ID" value="QHT10468.1"/>
    <property type="molecule type" value="Genomic_DNA"/>
</dbReference>
<sequence>MYKITNYSRKQAKKLGVTIKQSTNTKKKIDVFKKGKKVCSVGGMGYDDFPTHMIKRGIKFAKTRRRLYRIRHTKDRKKGCGFYADKILW</sequence>
<evidence type="ECO:0000313" key="1">
    <source>
        <dbReference type="EMBL" id="QHT10468.1"/>
    </source>
</evidence>
<name>A0A6C0D133_9ZZZZ</name>
<proteinExistence type="predicted"/>
<protein>
    <submittedName>
        <fullName evidence="1">Uncharacterized protein</fullName>
    </submittedName>
</protein>